<organism evidence="1 2">
    <name type="scientific">Vreelandella arcis</name>
    <dbReference type="NCBI Taxonomy" id="416873"/>
    <lineage>
        <taxon>Bacteria</taxon>
        <taxon>Pseudomonadati</taxon>
        <taxon>Pseudomonadota</taxon>
        <taxon>Gammaproteobacteria</taxon>
        <taxon>Oceanospirillales</taxon>
        <taxon>Halomonadaceae</taxon>
        <taxon>Vreelandella</taxon>
    </lineage>
</organism>
<sequence>MINRIENWIDETNREYQSQRYSCSTFEASFSGFYPPHFLRGSYFVVVEDIPKPNFPELRQMGLGDFIDMPVNGITYKNTYYVVPKQASTLRLHFHELVHVVQWSILGAEGFISRYINEIQSFGYNSAPLEKMAYFLDDHYHSGGSPLDVPSYVESKM</sequence>
<reference evidence="2" key="1">
    <citation type="submission" date="2016-10" db="EMBL/GenBank/DDBJ databases">
        <authorList>
            <person name="Varghese N."/>
            <person name="Submissions S."/>
        </authorList>
    </citation>
    <scope>NUCLEOTIDE SEQUENCE [LARGE SCALE GENOMIC DNA]</scope>
    <source>
        <strain evidence="2">CGMCC 1.6494</strain>
    </source>
</reference>
<dbReference type="STRING" id="416873.SAMN04487951_10985"/>
<gene>
    <name evidence="1" type="ORF">SAMN04487951_10985</name>
</gene>
<dbReference type="OrthoDB" id="5600142at2"/>
<accession>A0A1H0F1Z9</accession>
<proteinExistence type="predicted"/>
<dbReference type="EMBL" id="FNII01000009">
    <property type="protein sequence ID" value="SDN88593.1"/>
    <property type="molecule type" value="Genomic_DNA"/>
</dbReference>
<evidence type="ECO:0008006" key="3">
    <source>
        <dbReference type="Google" id="ProtNLM"/>
    </source>
</evidence>
<name>A0A1H0F1Z9_9GAMM</name>
<dbReference type="RefSeq" id="WP_089706813.1">
    <property type="nucleotide sequence ID" value="NZ_FNII01000009.1"/>
</dbReference>
<evidence type="ECO:0000313" key="1">
    <source>
        <dbReference type="EMBL" id="SDN88593.1"/>
    </source>
</evidence>
<dbReference type="Proteomes" id="UP000199677">
    <property type="component" value="Unassembled WGS sequence"/>
</dbReference>
<dbReference type="AlphaFoldDB" id="A0A1H0F1Z9"/>
<evidence type="ECO:0000313" key="2">
    <source>
        <dbReference type="Proteomes" id="UP000199677"/>
    </source>
</evidence>
<keyword evidence="2" id="KW-1185">Reference proteome</keyword>
<protein>
    <recommendedName>
        <fullName evidence="3">DUF4157 domain-containing protein</fullName>
    </recommendedName>
</protein>